<evidence type="ECO:0000313" key="1">
    <source>
        <dbReference type="EMBL" id="GKH83172.1"/>
    </source>
</evidence>
<dbReference type="Proteomes" id="UP001055104">
    <property type="component" value="Unassembled WGS sequence"/>
</dbReference>
<proteinExistence type="predicted"/>
<sequence length="94" mass="10329">MLPEKLVIEQADLYAAVDNSCDIFQRGIPVLCRFLAPQQEVTPVVECLVHEIPIDAVTEKTVLAGESSDFHVRKLGSAELIAKMCPAFQSPYSP</sequence>
<name>A0AA37NL17_9BACT</name>
<reference evidence="1" key="1">
    <citation type="submission" date="2022-01" db="EMBL/GenBank/DDBJ databases">
        <title>Novel bile acid biosynthetic pathways are enriched in the microbiome of centenarians.</title>
        <authorList>
            <person name="Sato Y."/>
            <person name="Atarashi K."/>
            <person name="Plichta R.D."/>
            <person name="Arai Y."/>
            <person name="Sasajima S."/>
            <person name="Kearney M.S."/>
            <person name="Suda W."/>
            <person name="Takeshita K."/>
            <person name="Sasaki T."/>
            <person name="Okamoto S."/>
            <person name="Skelly N.A."/>
            <person name="Okamura Y."/>
            <person name="Vlamakis H."/>
            <person name="Li Y."/>
            <person name="Tanoue T."/>
            <person name="Takei H."/>
            <person name="Nittono H."/>
            <person name="Narushima S."/>
            <person name="Irie J."/>
            <person name="Itoh H."/>
            <person name="Moriya K."/>
            <person name="Sugiura Y."/>
            <person name="Suematsu M."/>
            <person name="Moritoki N."/>
            <person name="Shibata S."/>
            <person name="Littman R.D."/>
            <person name="Fischbach A.M."/>
            <person name="Uwamino Y."/>
            <person name="Inoue T."/>
            <person name="Honda A."/>
            <person name="Hattori M."/>
            <person name="Murai T."/>
            <person name="Xavier J.R."/>
            <person name="Hirose N."/>
            <person name="Honda K."/>
        </authorList>
    </citation>
    <scope>NUCLEOTIDE SEQUENCE</scope>
    <source>
        <strain evidence="1">CE91-St7</strain>
    </source>
</reference>
<accession>A0AA37NL17</accession>
<organism evidence="1 2">
    <name type="scientific">Phocaeicola dorei</name>
    <dbReference type="NCBI Taxonomy" id="357276"/>
    <lineage>
        <taxon>Bacteria</taxon>
        <taxon>Pseudomonadati</taxon>
        <taxon>Bacteroidota</taxon>
        <taxon>Bacteroidia</taxon>
        <taxon>Bacteroidales</taxon>
        <taxon>Bacteroidaceae</taxon>
        <taxon>Phocaeicola</taxon>
    </lineage>
</organism>
<dbReference type="EMBL" id="BQOB01000001">
    <property type="protein sequence ID" value="GKH83172.1"/>
    <property type="molecule type" value="Genomic_DNA"/>
</dbReference>
<protein>
    <submittedName>
        <fullName evidence="1">Uncharacterized protein</fullName>
    </submittedName>
</protein>
<gene>
    <name evidence="1" type="ORF">CE91St7_40560</name>
</gene>
<evidence type="ECO:0000313" key="2">
    <source>
        <dbReference type="Proteomes" id="UP001055104"/>
    </source>
</evidence>
<dbReference type="AlphaFoldDB" id="A0AA37NL17"/>
<comment type="caution">
    <text evidence="1">The sequence shown here is derived from an EMBL/GenBank/DDBJ whole genome shotgun (WGS) entry which is preliminary data.</text>
</comment>